<dbReference type="Proteomes" id="UP001500571">
    <property type="component" value="Unassembled WGS sequence"/>
</dbReference>
<keyword evidence="2" id="KW-1185">Reference proteome</keyword>
<proteinExistence type="predicted"/>
<name>A0ABN2R3Z8_9ACTN</name>
<reference evidence="1 2" key="1">
    <citation type="journal article" date="2019" name="Int. J. Syst. Evol. Microbiol.">
        <title>The Global Catalogue of Microorganisms (GCM) 10K type strain sequencing project: providing services to taxonomists for standard genome sequencing and annotation.</title>
        <authorList>
            <consortium name="The Broad Institute Genomics Platform"/>
            <consortium name="The Broad Institute Genome Sequencing Center for Infectious Disease"/>
            <person name="Wu L."/>
            <person name="Ma J."/>
        </authorList>
    </citation>
    <scope>NUCLEOTIDE SEQUENCE [LARGE SCALE GENOMIC DNA]</scope>
    <source>
        <strain evidence="1 2">JCM 15309</strain>
    </source>
</reference>
<evidence type="ECO:0000313" key="2">
    <source>
        <dbReference type="Proteomes" id="UP001500571"/>
    </source>
</evidence>
<comment type="caution">
    <text evidence="1">The sequence shown here is derived from an EMBL/GenBank/DDBJ whole genome shotgun (WGS) entry which is preliminary data.</text>
</comment>
<gene>
    <name evidence="1" type="ORF">GCM10009798_23360</name>
</gene>
<protein>
    <submittedName>
        <fullName evidence="1">Uncharacterized protein</fullName>
    </submittedName>
</protein>
<sequence>MKAPIGPAPCKICGVETGQRLAWQQHTGFPPHALPQFFEVGVCDDCVSLRPDESGVAVRAALRVLGRSEDRWDAAAPFFNDALGEALSKVLYASQNLADPQAKAWAHVDRGLRRDLRRAYAGVLKARAFEVRRPVLPEAATFRPPVGYRGCGFCGVGESRDWHGPSWTKTLTQGPDLREYVVCDDCVKALQAIGAVGTRAVARAYMTAQGLAYDEEDPPLGLRAWLDTGLPPSAEPWAHAQVHFKERPPNLADALARVAALEAALRGQS</sequence>
<organism evidence="1 2">
    <name type="scientific">Nocardioides panacihumi</name>
    <dbReference type="NCBI Taxonomy" id="400774"/>
    <lineage>
        <taxon>Bacteria</taxon>
        <taxon>Bacillati</taxon>
        <taxon>Actinomycetota</taxon>
        <taxon>Actinomycetes</taxon>
        <taxon>Propionibacteriales</taxon>
        <taxon>Nocardioidaceae</taxon>
        <taxon>Nocardioides</taxon>
    </lineage>
</organism>
<dbReference type="RefSeq" id="WP_344045013.1">
    <property type="nucleotide sequence ID" value="NZ_BAAAPB010000002.1"/>
</dbReference>
<dbReference type="EMBL" id="BAAAPB010000002">
    <property type="protein sequence ID" value="GAA1962881.1"/>
    <property type="molecule type" value="Genomic_DNA"/>
</dbReference>
<accession>A0ABN2R3Z8</accession>
<evidence type="ECO:0000313" key="1">
    <source>
        <dbReference type="EMBL" id="GAA1962881.1"/>
    </source>
</evidence>